<organism evidence="2 3">
    <name type="scientific">Emiliania huxleyi (strain CCMP1516)</name>
    <dbReference type="NCBI Taxonomy" id="280463"/>
    <lineage>
        <taxon>Eukaryota</taxon>
        <taxon>Haptista</taxon>
        <taxon>Haptophyta</taxon>
        <taxon>Prymnesiophyceae</taxon>
        <taxon>Isochrysidales</taxon>
        <taxon>Noelaerhabdaceae</taxon>
        <taxon>Emiliania</taxon>
    </lineage>
</organism>
<accession>A0A0D3JEN1</accession>
<evidence type="ECO:0000313" key="2">
    <source>
        <dbReference type="EnsemblProtists" id="EOD21966"/>
    </source>
</evidence>
<keyword evidence="1" id="KW-0472">Membrane</keyword>
<dbReference type="KEGG" id="ehx:EMIHUDRAFT_240729"/>
<reference evidence="3" key="1">
    <citation type="journal article" date="2013" name="Nature">
        <title>Pan genome of the phytoplankton Emiliania underpins its global distribution.</title>
        <authorList>
            <person name="Read B.A."/>
            <person name="Kegel J."/>
            <person name="Klute M.J."/>
            <person name="Kuo A."/>
            <person name="Lefebvre S.C."/>
            <person name="Maumus F."/>
            <person name="Mayer C."/>
            <person name="Miller J."/>
            <person name="Monier A."/>
            <person name="Salamov A."/>
            <person name="Young J."/>
            <person name="Aguilar M."/>
            <person name="Claverie J.M."/>
            <person name="Frickenhaus S."/>
            <person name="Gonzalez K."/>
            <person name="Herman E.K."/>
            <person name="Lin Y.C."/>
            <person name="Napier J."/>
            <person name="Ogata H."/>
            <person name="Sarno A.F."/>
            <person name="Shmutz J."/>
            <person name="Schroeder D."/>
            <person name="de Vargas C."/>
            <person name="Verret F."/>
            <person name="von Dassow P."/>
            <person name="Valentin K."/>
            <person name="Van de Peer Y."/>
            <person name="Wheeler G."/>
            <person name="Dacks J.B."/>
            <person name="Delwiche C.F."/>
            <person name="Dyhrman S.T."/>
            <person name="Glockner G."/>
            <person name="John U."/>
            <person name="Richards T."/>
            <person name="Worden A.Z."/>
            <person name="Zhang X."/>
            <person name="Grigoriev I.V."/>
            <person name="Allen A.E."/>
            <person name="Bidle K."/>
            <person name="Borodovsky M."/>
            <person name="Bowler C."/>
            <person name="Brownlee C."/>
            <person name="Cock J.M."/>
            <person name="Elias M."/>
            <person name="Gladyshev V.N."/>
            <person name="Groth M."/>
            <person name="Guda C."/>
            <person name="Hadaegh A."/>
            <person name="Iglesias-Rodriguez M.D."/>
            <person name="Jenkins J."/>
            <person name="Jones B.M."/>
            <person name="Lawson T."/>
            <person name="Leese F."/>
            <person name="Lindquist E."/>
            <person name="Lobanov A."/>
            <person name="Lomsadze A."/>
            <person name="Malik S.B."/>
            <person name="Marsh M.E."/>
            <person name="Mackinder L."/>
            <person name="Mock T."/>
            <person name="Mueller-Roeber B."/>
            <person name="Pagarete A."/>
            <person name="Parker M."/>
            <person name="Probert I."/>
            <person name="Quesneville H."/>
            <person name="Raines C."/>
            <person name="Rensing S.A."/>
            <person name="Riano-Pachon D.M."/>
            <person name="Richier S."/>
            <person name="Rokitta S."/>
            <person name="Shiraiwa Y."/>
            <person name="Soanes D.M."/>
            <person name="van der Giezen M."/>
            <person name="Wahlund T.M."/>
            <person name="Williams B."/>
            <person name="Wilson W."/>
            <person name="Wolfe G."/>
            <person name="Wurch L.L."/>
        </authorList>
    </citation>
    <scope>NUCLEOTIDE SEQUENCE</scope>
</reference>
<dbReference type="EnsemblProtists" id="EOD21966">
    <property type="protein sequence ID" value="EOD21966"/>
    <property type="gene ID" value="EMIHUDRAFT_240729"/>
</dbReference>
<protein>
    <recommendedName>
        <fullName evidence="4">Transmembrane protein</fullName>
    </recommendedName>
</protein>
<proteinExistence type="predicted"/>
<reference evidence="2" key="2">
    <citation type="submission" date="2024-10" db="UniProtKB">
        <authorList>
            <consortium name="EnsemblProtists"/>
        </authorList>
    </citation>
    <scope>IDENTIFICATION</scope>
</reference>
<evidence type="ECO:0000256" key="1">
    <source>
        <dbReference type="SAM" id="Phobius"/>
    </source>
</evidence>
<feature type="transmembrane region" description="Helical" evidence="1">
    <location>
        <begin position="89"/>
        <end position="117"/>
    </location>
</feature>
<dbReference type="GeneID" id="17267510"/>
<keyword evidence="1" id="KW-1133">Transmembrane helix</keyword>
<feature type="transmembrane region" description="Helical" evidence="1">
    <location>
        <begin position="58"/>
        <end position="77"/>
    </location>
</feature>
<dbReference type="Proteomes" id="UP000013827">
    <property type="component" value="Unassembled WGS sequence"/>
</dbReference>
<name>A0A0D3JEN1_EMIH1</name>
<dbReference type="HOGENOM" id="CLU_1024622_0_0_1"/>
<dbReference type="PaxDb" id="2903-EOD21966"/>
<feature type="transmembrane region" description="Helical" evidence="1">
    <location>
        <begin position="210"/>
        <end position="230"/>
    </location>
</feature>
<feature type="transmembrane region" description="Helical" evidence="1">
    <location>
        <begin position="26"/>
        <end position="52"/>
    </location>
</feature>
<keyword evidence="1" id="KW-0812">Transmembrane</keyword>
<dbReference type="AlphaFoldDB" id="A0A0D3JEN1"/>
<sequence length="272" mass="28867">MHTQAVSSLELWERASSVFPFCELRALLIIEITFHLLIVLLGCLIYGFGFAIFVVSSLWWFVGVGVLSMIGASLWCCKCCAPTTTLCAAFSLVLTAGILSLVLYAYFLVAFVILAAFSEGFAVSSRSFDVTEEPFPTPISLLTNGTVERMLEGYIIALYPSSTAGTYSTLPIAGGTAGGALAREMTYDDSESAELGRFGPLMDVTWLHGVYIYGGCIVGLPVLAILRIVLSSMAFCKKNSVPSAASATSVAEGSVRGASKASSTIAVSQARR</sequence>
<dbReference type="RefSeq" id="XP_005774395.1">
    <property type="nucleotide sequence ID" value="XM_005774338.1"/>
</dbReference>
<keyword evidence="3" id="KW-1185">Reference proteome</keyword>
<evidence type="ECO:0008006" key="4">
    <source>
        <dbReference type="Google" id="ProtNLM"/>
    </source>
</evidence>
<evidence type="ECO:0000313" key="3">
    <source>
        <dbReference type="Proteomes" id="UP000013827"/>
    </source>
</evidence>